<dbReference type="PRINTS" id="PR00051">
    <property type="entry name" value="DNAA"/>
</dbReference>
<dbReference type="Pfam" id="PF11638">
    <property type="entry name" value="DnaA_N"/>
    <property type="match status" value="1"/>
</dbReference>
<keyword evidence="3 8" id="KW-0235">DNA replication</keyword>
<dbReference type="SMART" id="SM00382">
    <property type="entry name" value="AAA"/>
    <property type="match status" value="1"/>
</dbReference>
<dbReference type="CDD" id="cd00009">
    <property type="entry name" value="AAA"/>
    <property type="match status" value="1"/>
</dbReference>
<feature type="domain" description="Chromosomal replication initiator DnaA C-terminal" evidence="13">
    <location>
        <begin position="358"/>
        <end position="427"/>
    </location>
</feature>
<evidence type="ECO:0000256" key="8">
    <source>
        <dbReference type="HAMAP-Rule" id="MF_00377"/>
    </source>
</evidence>
<comment type="similarity">
    <text evidence="1 8 11">Belongs to the DnaA family.</text>
</comment>
<organism evidence="14 15">
    <name type="scientific">Acetobacterium bakii</name>
    <dbReference type="NCBI Taxonomy" id="52689"/>
    <lineage>
        <taxon>Bacteria</taxon>
        <taxon>Bacillati</taxon>
        <taxon>Bacillota</taxon>
        <taxon>Clostridia</taxon>
        <taxon>Eubacteriales</taxon>
        <taxon>Eubacteriaceae</taxon>
        <taxon>Acetobacterium</taxon>
    </lineage>
</organism>
<feature type="binding site" evidence="8">
    <location>
        <position position="161"/>
    </location>
    <ligand>
        <name>ATP</name>
        <dbReference type="ChEBI" id="CHEBI:30616"/>
    </ligand>
</feature>
<keyword evidence="4 8" id="KW-0547">Nucleotide-binding</keyword>
<dbReference type="GO" id="GO:0006270">
    <property type="term" value="P:DNA replication initiation"/>
    <property type="evidence" value="ECO:0007669"/>
    <property type="project" value="UniProtKB-UniRule"/>
</dbReference>
<dbReference type="Gene3D" id="3.40.50.300">
    <property type="entry name" value="P-loop containing nucleotide triphosphate hydrolases"/>
    <property type="match status" value="1"/>
</dbReference>
<dbReference type="SUPFAM" id="SSF48295">
    <property type="entry name" value="TrpR-like"/>
    <property type="match status" value="1"/>
</dbReference>
<dbReference type="PATRIC" id="fig|52689.4.peg.121"/>
<dbReference type="RefSeq" id="WP_050739310.1">
    <property type="nucleotide sequence ID" value="NZ_LGYO01000011.1"/>
</dbReference>
<sequence>MDTSFRKTWDAALEIIKPDISSTSFNTWFLKIKPINYVNNTYYFLTENEFEKGILESRHIPLITNALAEVTGKLGQVKIVLKEKDAMIPETTITSPTQNTPQEVDLSMNRSTSMNPKYTFDSFVIGENNRFAHAACVAVSEAPSERYNPLFIYGGVGLGKTHLMQAIGHYILSYAPHKKVIYVSCEKFTNEFIDAIQNKTNISFRNKYRSADILLIDDIQFLAKKEGTQEEFFHTFNTLHQENKQIVISSDRPPREIQTLEERLRSRFESGLITDITAPNFETRIAIIRKKAESFSDEIPNEVLSFIADSIHSNIRELEGALTTVFAYSKLHNAPINIESAKNALKDIFRKKEDIVITSEYIKEVTAKYFNITVEDMNSKKRTRAISLPRQVAMYITRDITDLSLPRIGEEFGGRDHSTVIHGCQKITEEMEKNTDFKNLILRIQREIHGA</sequence>
<dbReference type="GO" id="GO:0003688">
    <property type="term" value="F:DNA replication origin binding"/>
    <property type="evidence" value="ECO:0007669"/>
    <property type="project" value="UniProtKB-UniRule"/>
</dbReference>
<evidence type="ECO:0000256" key="1">
    <source>
        <dbReference type="ARBA" id="ARBA00006583"/>
    </source>
</evidence>
<dbReference type="PROSITE" id="PS01008">
    <property type="entry name" value="DNAA"/>
    <property type="match status" value="1"/>
</dbReference>
<dbReference type="OrthoDB" id="9807019at2"/>
<keyword evidence="2 8" id="KW-0963">Cytoplasm</keyword>
<dbReference type="GO" id="GO:0005737">
    <property type="term" value="C:cytoplasm"/>
    <property type="evidence" value="ECO:0007669"/>
    <property type="project" value="UniProtKB-SubCell"/>
</dbReference>
<dbReference type="InterPro" id="IPR010921">
    <property type="entry name" value="Trp_repressor/repl_initiator"/>
</dbReference>
<proteinExistence type="inferred from homology"/>
<dbReference type="InterPro" id="IPR018312">
    <property type="entry name" value="Chromosome_initiator_DnaA_CS"/>
</dbReference>
<evidence type="ECO:0000259" key="12">
    <source>
        <dbReference type="SMART" id="SM00382"/>
    </source>
</evidence>
<feature type="binding site" evidence="8">
    <location>
        <position position="159"/>
    </location>
    <ligand>
        <name>ATP</name>
        <dbReference type="ChEBI" id="CHEBI:30616"/>
    </ligand>
</feature>
<dbReference type="Gene3D" id="1.10.1750.10">
    <property type="match status" value="1"/>
</dbReference>
<evidence type="ECO:0000256" key="11">
    <source>
        <dbReference type="RuleBase" id="RU004227"/>
    </source>
</evidence>
<evidence type="ECO:0000259" key="13">
    <source>
        <dbReference type="SMART" id="SM00760"/>
    </source>
</evidence>
<dbReference type="HAMAP" id="MF_00377">
    <property type="entry name" value="DnaA_bact"/>
    <property type="match status" value="1"/>
</dbReference>
<feature type="region of interest" description="Domain I, interacts with DnaA modulators" evidence="8">
    <location>
        <begin position="1"/>
        <end position="86"/>
    </location>
</feature>
<name>A0A0L6U438_9FIRM</name>
<dbReference type="GO" id="GO:0005524">
    <property type="term" value="F:ATP binding"/>
    <property type="evidence" value="ECO:0007669"/>
    <property type="project" value="UniProtKB-UniRule"/>
</dbReference>
<dbReference type="Proteomes" id="UP000036873">
    <property type="component" value="Unassembled WGS sequence"/>
</dbReference>
<evidence type="ECO:0000256" key="6">
    <source>
        <dbReference type="ARBA" id="ARBA00023121"/>
    </source>
</evidence>
<evidence type="ECO:0000256" key="3">
    <source>
        <dbReference type="ARBA" id="ARBA00022705"/>
    </source>
</evidence>
<evidence type="ECO:0000256" key="7">
    <source>
        <dbReference type="ARBA" id="ARBA00023125"/>
    </source>
</evidence>
<dbReference type="CDD" id="cd06571">
    <property type="entry name" value="Bac_DnaA_C"/>
    <property type="match status" value="1"/>
</dbReference>
<keyword evidence="5 8" id="KW-0067">ATP-binding</keyword>
<keyword evidence="7 8" id="KW-0238">DNA-binding</keyword>
<protein>
    <recommendedName>
        <fullName evidence="8 9">Chromosomal replication initiator protein DnaA</fullName>
    </recommendedName>
</protein>
<dbReference type="PANTHER" id="PTHR30050:SF2">
    <property type="entry name" value="CHROMOSOMAL REPLICATION INITIATOR PROTEIN DNAA"/>
    <property type="match status" value="1"/>
</dbReference>
<evidence type="ECO:0000313" key="14">
    <source>
        <dbReference type="EMBL" id="KNZ42555.1"/>
    </source>
</evidence>
<dbReference type="InterPro" id="IPR024633">
    <property type="entry name" value="DnaA_N_dom"/>
</dbReference>
<dbReference type="NCBIfam" id="TIGR00362">
    <property type="entry name" value="DnaA"/>
    <property type="match status" value="1"/>
</dbReference>
<dbReference type="SUPFAM" id="SSF52540">
    <property type="entry name" value="P-loop containing nucleoside triphosphate hydrolases"/>
    <property type="match status" value="1"/>
</dbReference>
<dbReference type="SMART" id="SM00760">
    <property type="entry name" value="Bac_DnaA_C"/>
    <property type="match status" value="1"/>
</dbReference>
<comment type="domain">
    <text evidence="8">Domain I is involved in oligomerization and binding regulators, domain II is flexibile and of varying length in different bacteria, domain III forms the AAA+ region, while domain IV binds dsDNA.</text>
</comment>
<dbReference type="InterPro" id="IPR001957">
    <property type="entry name" value="Chromosome_initiator_DnaA"/>
</dbReference>
<dbReference type="InterPro" id="IPR020591">
    <property type="entry name" value="Chromosome_initiator_DnaA-like"/>
</dbReference>
<dbReference type="Gene3D" id="1.10.8.60">
    <property type="match status" value="1"/>
</dbReference>
<comment type="caution">
    <text evidence="14">The sequence shown here is derived from an EMBL/GenBank/DDBJ whole genome shotgun (WGS) entry which is preliminary data.</text>
</comment>
<dbReference type="InterPro" id="IPR038454">
    <property type="entry name" value="DnaA_N_sf"/>
</dbReference>
<evidence type="ECO:0000313" key="15">
    <source>
        <dbReference type="Proteomes" id="UP000036873"/>
    </source>
</evidence>
<gene>
    <name evidence="8" type="primary">dnaA</name>
    <name evidence="14" type="ORF">AKG39_05205</name>
</gene>
<dbReference type="InterPro" id="IPR013159">
    <property type="entry name" value="DnaA_C"/>
</dbReference>
<evidence type="ECO:0000256" key="2">
    <source>
        <dbReference type="ARBA" id="ARBA00022490"/>
    </source>
</evidence>
<dbReference type="AlphaFoldDB" id="A0A0L6U438"/>
<comment type="function">
    <text evidence="8 10">Plays an essential role in the initiation and regulation of chromosomal replication. ATP-DnaA binds to the origin of replication (oriC) to initiate formation of the DNA replication initiation complex once per cell cycle. Binds the DnaA box (a 9 base pair repeat at the origin) and separates the double-stranded (ds)DNA. Forms a right-handed helical filament on oriC DNA; dsDNA binds to the exterior of the filament while single-stranded (ss)DNA is stabiized in the filament's interior. The ATP-DnaA-oriC complex binds and stabilizes one strand of the AT-rich DNA unwinding element (DUE), permitting loading of DNA polymerase. After initiation quickly degrades to an ADP-DnaA complex that is not apt for DNA replication. Binds acidic phospholipids.</text>
</comment>
<dbReference type="InterPro" id="IPR013317">
    <property type="entry name" value="DnaA_dom"/>
</dbReference>
<feature type="domain" description="AAA+ ATPase" evidence="12">
    <location>
        <begin position="146"/>
        <end position="274"/>
    </location>
</feature>
<comment type="caution">
    <text evidence="8">Lacks conserved residue(s) required for the propagation of feature annotation.</text>
</comment>
<dbReference type="GO" id="GO:0005886">
    <property type="term" value="C:plasma membrane"/>
    <property type="evidence" value="ECO:0007669"/>
    <property type="project" value="TreeGrafter"/>
</dbReference>
<dbReference type="GO" id="GO:0006275">
    <property type="term" value="P:regulation of DNA replication"/>
    <property type="evidence" value="ECO:0007669"/>
    <property type="project" value="UniProtKB-UniRule"/>
</dbReference>
<dbReference type="InterPro" id="IPR003593">
    <property type="entry name" value="AAA+_ATPase"/>
</dbReference>
<keyword evidence="15" id="KW-1185">Reference proteome</keyword>
<dbReference type="FunFam" id="3.40.50.300:FF:000150">
    <property type="entry name" value="Chromosomal replication initiator protein DnaA"/>
    <property type="match status" value="1"/>
</dbReference>
<comment type="subcellular location">
    <subcellularLocation>
        <location evidence="8">Cytoplasm</location>
    </subcellularLocation>
</comment>
<feature type="region of interest" description="Domain III, AAA+ region" evidence="8">
    <location>
        <begin position="113"/>
        <end position="329"/>
    </location>
</feature>
<evidence type="ECO:0000256" key="5">
    <source>
        <dbReference type="ARBA" id="ARBA00022840"/>
    </source>
</evidence>
<feature type="region of interest" description="Domain IV, binds dsDNA" evidence="8">
    <location>
        <begin position="330"/>
        <end position="451"/>
    </location>
</feature>
<evidence type="ECO:0000256" key="4">
    <source>
        <dbReference type="ARBA" id="ARBA00022741"/>
    </source>
</evidence>
<feature type="binding site" evidence="8">
    <location>
        <position position="157"/>
    </location>
    <ligand>
        <name>ATP</name>
        <dbReference type="ChEBI" id="CHEBI:30616"/>
    </ligand>
</feature>
<dbReference type="Gene3D" id="3.30.300.180">
    <property type="match status" value="1"/>
</dbReference>
<accession>A0A0L6U438</accession>
<dbReference type="Pfam" id="PF08299">
    <property type="entry name" value="Bac_DnaA_C"/>
    <property type="match status" value="1"/>
</dbReference>
<dbReference type="FunFam" id="1.10.8.60:FF:000003">
    <property type="entry name" value="Chromosomal replication initiator protein DnaA"/>
    <property type="match status" value="1"/>
</dbReference>
<evidence type="ECO:0000256" key="9">
    <source>
        <dbReference type="NCBIfam" id="TIGR00362"/>
    </source>
</evidence>
<dbReference type="InterPro" id="IPR027417">
    <property type="entry name" value="P-loop_NTPase"/>
</dbReference>
<reference evidence="15" key="1">
    <citation type="submission" date="2015-07" db="EMBL/GenBank/DDBJ databases">
        <title>Draft genome sequence of Acetobacterium bakii DSM 8293, a potential psychrophilic chemical producer through syngas fermentation.</title>
        <authorList>
            <person name="Song Y."/>
            <person name="Hwang S."/>
            <person name="Cho B.-K."/>
        </authorList>
    </citation>
    <scope>NUCLEOTIDE SEQUENCE [LARGE SCALE GENOMIC DNA]</scope>
    <source>
        <strain evidence="15">DSM 8239</strain>
    </source>
</reference>
<feature type="binding site" evidence="8">
    <location>
        <position position="160"/>
    </location>
    <ligand>
        <name>ATP</name>
        <dbReference type="ChEBI" id="CHEBI:30616"/>
    </ligand>
</feature>
<dbReference type="Pfam" id="PF00308">
    <property type="entry name" value="Bac_DnaA"/>
    <property type="match status" value="1"/>
</dbReference>
<comment type="subunit">
    <text evidence="8">Oligomerizes as a right-handed, spiral filament on DNA at oriC.</text>
</comment>
<dbReference type="GO" id="GO:0008289">
    <property type="term" value="F:lipid binding"/>
    <property type="evidence" value="ECO:0007669"/>
    <property type="project" value="UniProtKB-KW"/>
</dbReference>
<keyword evidence="6 8" id="KW-0446">Lipid-binding</keyword>
<dbReference type="PANTHER" id="PTHR30050">
    <property type="entry name" value="CHROMOSOMAL REPLICATION INITIATOR PROTEIN DNAA"/>
    <property type="match status" value="1"/>
</dbReference>
<dbReference type="STRING" id="52689.AKG39_05205"/>
<evidence type="ECO:0000256" key="10">
    <source>
        <dbReference type="RuleBase" id="RU000577"/>
    </source>
</evidence>
<dbReference type="EMBL" id="LGYO01000011">
    <property type="protein sequence ID" value="KNZ42555.1"/>
    <property type="molecule type" value="Genomic_DNA"/>
</dbReference>